<keyword evidence="2" id="KW-1185">Reference proteome</keyword>
<organism evidence="1 2">
    <name type="scientific">Dasania phycosphaerae</name>
    <dbReference type="NCBI Taxonomy" id="2950436"/>
    <lineage>
        <taxon>Bacteria</taxon>
        <taxon>Pseudomonadati</taxon>
        <taxon>Pseudomonadota</taxon>
        <taxon>Gammaproteobacteria</taxon>
        <taxon>Cellvibrionales</taxon>
        <taxon>Spongiibacteraceae</taxon>
        <taxon>Dasania</taxon>
    </lineage>
</organism>
<name>A0A9J6RPP0_9GAMM</name>
<dbReference type="AlphaFoldDB" id="A0A9J6RPP0"/>
<dbReference type="EMBL" id="JAPTGG010000013">
    <property type="protein sequence ID" value="MCZ0866476.1"/>
    <property type="molecule type" value="Genomic_DNA"/>
</dbReference>
<dbReference type="Proteomes" id="UP001069090">
    <property type="component" value="Unassembled WGS sequence"/>
</dbReference>
<proteinExistence type="predicted"/>
<sequence>MTHFVMTEEQVQQSVAGARIESAVSVAIAQADKMSECGGCHMTVVRTKRHGICIYHDYQMKVAKDEIIEAIYSTENGFIFRSAA</sequence>
<protein>
    <submittedName>
        <fullName evidence="1">Uncharacterized protein</fullName>
    </submittedName>
</protein>
<dbReference type="RefSeq" id="WP_268905160.1">
    <property type="nucleotide sequence ID" value="NZ_JAPTGG010000013.1"/>
</dbReference>
<evidence type="ECO:0000313" key="2">
    <source>
        <dbReference type="Proteomes" id="UP001069090"/>
    </source>
</evidence>
<accession>A0A9J6RPP0</accession>
<gene>
    <name evidence="1" type="ORF">O0V09_14790</name>
</gene>
<reference evidence="1 2" key="1">
    <citation type="submission" date="2022-12" db="EMBL/GenBank/DDBJ databases">
        <title>Dasania phycosphaerae sp. nov., isolated from particulate material of the south coast of Korea.</title>
        <authorList>
            <person name="Jiang Y."/>
        </authorList>
    </citation>
    <scope>NUCLEOTIDE SEQUENCE [LARGE SCALE GENOMIC DNA]</scope>
    <source>
        <strain evidence="1 2">GY-19</strain>
    </source>
</reference>
<comment type="caution">
    <text evidence="1">The sequence shown here is derived from an EMBL/GenBank/DDBJ whole genome shotgun (WGS) entry which is preliminary data.</text>
</comment>
<evidence type="ECO:0000313" key="1">
    <source>
        <dbReference type="EMBL" id="MCZ0866476.1"/>
    </source>
</evidence>